<dbReference type="EMBL" id="JBAWSY010000027">
    <property type="protein sequence ID" value="MEI4771774.1"/>
    <property type="molecule type" value="Genomic_DNA"/>
</dbReference>
<dbReference type="InterPro" id="IPR011711">
    <property type="entry name" value="GntR_C"/>
</dbReference>
<dbReference type="Gene3D" id="1.10.10.10">
    <property type="entry name" value="Winged helix-like DNA-binding domain superfamily/Winged helix DNA-binding domain"/>
    <property type="match status" value="1"/>
</dbReference>
<evidence type="ECO:0000313" key="5">
    <source>
        <dbReference type="EMBL" id="MEI4771774.1"/>
    </source>
</evidence>
<reference evidence="5 6" key="1">
    <citation type="submission" date="2024-01" db="EMBL/GenBank/DDBJ databases">
        <title>Seven novel Bacillus-like species.</title>
        <authorList>
            <person name="Liu G."/>
        </authorList>
    </citation>
    <scope>NUCLEOTIDE SEQUENCE [LARGE SCALE GENOMIC DNA]</scope>
    <source>
        <strain evidence="5 6">FJAT-51614</strain>
    </source>
</reference>
<dbReference type="SMART" id="SM00895">
    <property type="entry name" value="FCD"/>
    <property type="match status" value="1"/>
</dbReference>
<keyword evidence="2" id="KW-0238">DNA-binding</keyword>
<dbReference type="SMART" id="SM00345">
    <property type="entry name" value="HTH_GNTR"/>
    <property type="match status" value="1"/>
</dbReference>
<dbReference type="RefSeq" id="WP_336499323.1">
    <property type="nucleotide sequence ID" value="NZ_JBAWSY010000027.1"/>
</dbReference>
<dbReference type="PROSITE" id="PS50949">
    <property type="entry name" value="HTH_GNTR"/>
    <property type="match status" value="1"/>
</dbReference>
<dbReference type="InterPro" id="IPR000524">
    <property type="entry name" value="Tscrpt_reg_HTH_GntR"/>
</dbReference>
<dbReference type="InterPro" id="IPR008920">
    <property type="entry name" value="TF_FadR/GntR_C"/>
</dbReference>
<accession>A0ABU8FAF2</accession>
<feature type="domain" description="HTH gntR-type" evidence="4">
    <location>
        <begin position="1"/>
        <end position="67"/>
    </location>
</feature>
<dbReference type="PANTHER" id="PTHR43537">
    <property type="entry name" value="TRANSCRIPTIONAL REGULATOR, GNTR FAMILY"/>
    <property type="match status" value="1"/>
</dbReference>
<keyword evidence="3" id="KW-0804">Transcription</keyword>
<evidence type="ECO:0000256" key="2">
    <source>
        <dbReference type="ARBA" id="ARBA00023125"/>
    </source>
</evidence>
<dbReference type="Pfam" id="PF00392">
    <property type="entry name" value="GntR"/>
    <property type="match status" value="1"/>
</dbReference>
<keyword evidence="1" id="KW-0805">Transcription regulation</keyword>
<dbReference type="SUPFAM" id="SSF48008">
    <property type="entry name" value="GntR ligand-binding domain-like"/>
    <property type="match status" value="1"/>
</dbReference>
<gene>
    <name evidence="5" type="ORF">WAX74_19330</name>
</gene>
<organism evidence="5 6">
    <name type="scientific">Psychrobacillus mangrovi</name>
    <dbReference type="NCBI Taxonomy" id="3117745"/>
    <lineage>
        <taxon>Bacteria</taxon>
        <taxon>Bacillati</taxon>
        <taxon>Bacillota</taxon>
        <taxon>Bacilli</taxon>
        <taxon>Bacillales</taxon>
        <taxon>Bacillaceae</taxon>
        <taxon>Psychrobacillus</taxon>
    </lineage>
</organism>
<proteinExistence type="predicted"/>
<dbReference type="Gene3D" id="1.20.120.530">
    <property type="entry name" value="GntR ligand-binding domain-like"/>
    <property type="match status" value="1"/>
</dbReference>
<evidence type="ECO:0000259" key="4">
    <source>
        <dbReference type="PROSITE" id="PS50949"/>
    </source>
</evidence>
<dbReference type="Proteomes" id="UP001364890">
    <property type="component" value="Unassembled WGS sequence"/>
</dbReference>
<dbReference type="PRINTS" id="PR00035">
    <property type="entry name" value="HTHGNTR"/>
</dbReference>
<dbReference type="InterPro" id="IPR036388">
    <property type="entry name" value="WH-like_DNA-bd_sf"/>
</dbReference>
<protein>
    <submittedName>
        <fullName evidence="5">GntR family transcriptional regulator</fullName>
    </submittedName>
</protein>
<dbReference type="SUPFAM" id="SSF46785">
    <property type="entry name" value="Winged helix' DNA-binding domain"/>
    <property type="match status" value="1"/>
</dbReference>
<comment type="caution">
    <text evidence="5">The sequence shown here is derived from an EMBL/GenBank/DDBJ whole genome shotgun (WGS) entry which is preliminary data.</text>
</comment>
<sequence length="217" mass="25881">MKKTQAYKIIKQMIMRNRFTQKQLIDINQLAKELNMSRTPIQKALTQLEQEGYVTITPQVGVFIKLPTLDELHERLAVVVAIDVYMAQCAAKFITKEQLKKISNILDLMENVESEMEYEQLDHQFHRIIYQSSNNNYAFNLNKSNWDYLRYVRFTNEIFKDKFREQSQLEHRLIVQALQERDVILVRDLMERHLRRAEGLVIDEYRLSKTANLIVEK</sequence>
<name>A0ABU8FAF2_9BACI</name>
<dbReference type="InterPro" id="IPR036390">
    <property type="entry name" value="WH_DNA-bd_sf"/>
</dbReference>
<keyword evidence="6" id="KW-1185">Reference proteome</keyword>
<evidence type="ECO:0000313" key="6">
    <source>
        <dbReference type="Proteomes" id="UP001364890"/>
    </source>
</evidence>
<dbReference type="Pfam" id="PF07729">
    <property type="entry name" value="FCD"/>
    <property type="match status" value="1"/>
</dbReference>
<evidence type="ECO:0000256" key="1">
    <source>
        <dbReference type="ARBA" id="ARBA00023015"/>
    </source>
</evidence>
<dbReference type="PANTHER" id="PTHR43537:SF24">
    <property type="entry name" value="GLUCONATE OPERON TRANSCRIPTIONAL REPRESSOR"/>
    <property type="match status" value="1"/>
</dbReference>
<dbReference type="CDD" id="cd07377">
    <property type="entry name" value="WHTH_GntR"/>
    <property type="match status" value="1"/>
</dbReference>
<evidence type="ECO:0000256" key="3">
    <source>
        <dbReference type="ARBA" id="ARBA00023163"/>
    </source>
</evidence>